<reference evidence="3" key="1">
    <citation type="submission" date="2019-08" db="EMBL/GenBank/DDBJ databases">
        <title>Limnoglobus roseus gen. nov., sp. nov., a novel freshwater planctomycete with a giant genome from the family Gemmataceae.</title>
        <authorList>
            <person name="Kulichevskaya I.S."/>
            <person name="Naumoff D.G."/>
            <person name="Miroshnikov K."/>
            <person name="Ivanova A."/>
            <person name="Philippov D.A."/>
            <person name="Hakobyan A."/>
            <person name="Rijpstra I.C."/>
            <person name="Sinninghe Damste J.S."/>
            <person name="Liesack W."/>
            <person name="Dedysh S.N."/>
        </authorList>
    </citation>
    <scope>NUCLEOTIDE SEQUENCE [LARGE SCALE GENOMIC DNA]</scope>
    <source>
        <strain evidence="3">PX52</strain>
    </source>
</reference>
<dbReference type="EMBL" id="CP042425">
    <property type="protein sequence ID" value="QEL17618.1"/>
    <property type="molecule type" value="Genomic_DNA"/>
</dbReference>
<dbReference type="Proteomes" id="UP000324974">
    <property type="component" value="Chromosome"/>
</dbReference>
<evidence type="ECO:0000256" key="1">
    <source>
        <dbReference type="SAM" id="MobiDB-lite"/>
    </source>
</evidence>
<accession>A0A5C1AL45</accession>
<dbReference type="AlphaFoldDB" id="A0A5C1AL45"/>
<evidence type="ECO:0000313" key="3">
    <source>
        <dbReference type="Proteomes" id="UP000324974"/>
    </source>
</evidence>
<dbReference type="KEGG" id="lrs:PX52LOC_04616"/>
<gene>
    <name evidence="2" type="ORF">PX52LOC_04616</name>
</gene>
<evidence type="ECO:0000313" key="2">
    <source>
        <dbReference type="EMBL" id="QEL17618.1"/>
    </source>
</evidence>
<feature type="region of interest" description="Disordered" evidence="1">
    <location>
        <begin position="139"/>
        <end position="162"/>
    </location>
</feature>
<proteinExistence type="predicted"/>
<organism evidence="2 3">
    <name type="scientific">Limnoglobus roseus</name>
    <dbReference type="NCBI Taxonomy" id="2598579"/>
    <lineage>
        <taxon>Bacteria</taxon>
        <taxon>Pseudomonadati</taxon>
        <taxon>Planctomycetota</taxon>
        <taxon>Planctomycetia</taxon>
        <taxon>Gemmatales</taxon>
        <taxon>Gemmataceae</taxon>
        <taxon>Limnoglobus</taxon>
    </lineage>
</organism>
<dbReference type="RefSeq" id="WP_149112205.1">
    <property type="nucleotide sequence ID" value="NZ_CP042425.1"/>
</dbReference>
<protein>
    <submittedName>
        <fullName evidence="2">Uncharacterized protein</fullName>
    </submittedName>
</protein>
<keyword evidence="3" id="KW-1185">Reference proteome</keyword>
<name>A0A5C1AL45_9BACT</name>
<dbReference type="OrthoDB" id="282887at2"/>
<sequence length="162" mass="16604">MNQDRRSVITALGLALPFGSPARASGPAGPAPWLSLRSFEDAVRDAFHGGAIGCRRIAVGHSAAVEAGLQGCTNDRLFAGFPAGRLRIVGGGSQPGPIVSGVRLYVTTVDVRVTTGPTAGRPLDFASLPPAPILVADYPSGRSECPSTAPPSVKTYPAKSQV</sequence>